<dbReference type="EMBL" id="CAVLEF010000001">
    <property type="protein sequence ID" value="CAK1539935.1"/>
    <property type="molecule type" value="Genomic_DNA"/>
</dbReference>
<protein>
    <submittedName>
        <fullName evidence="1">Uncharacterized protein</fullName>
    </submittedName>
</protein>
<keyword evidence="2" id="KW-1185">Reference proteome</keyword>
<name>A0AAV1IUD9_9NEOP</name>
<sequence>MSFNKNNPNPMGKIMGYLKQLSTEMLGNELRENAMACRKLWKVTTAQPAACLVLSVRSILSVAWQPLSISTTAAINKNKQRDYNSIHITGEKDAIYIKFNPTFRRQIMM</sequence>
<reference evidence="1 2" key="1">
    <citation type="submission" date="2023-11" db="EMBL/GenBank/DDBJ databases">
        <authorList>
            <person name="Okamura Y."/>
        </authorList>
    </citation>
    <scope>NUCLEOTIDE SEQUENCE [LARGE SCALE GENOMIC DNA]</scope>
</reference>
<proteinExistence type="predicted"/>
<organism evidence="1 2">
    <name type="scientific">Leptosia nina</name>
    <dbReference type="NCBI Taxonomy" id="320188"/>
    <lineage>
        <taxon>Eukaryota</taxon>
        <taxon>Metazoa</taxon>
        <taxon>Ecdysozoa</taxon>
        <taxon>Arthropoda</taxon>
        <taxon>Hexapoda</taxon>
        <taxon>Insecta</taxon>
        <taxon>Pterygota</taxon>
        <taxon>Neoptera</taxon>
        <taxon>Endopterygota</taxon>
        <taxon>Lepidoptera</taxon>
        <taxon>Glossata</taxon>
        <taxon>Ditrysia</taxon>
        <taxon>Papilionoidea</taxon>
        <taxon>Pieridae</taxon>
        <taxon>Pierinae</taxon>
        <taxon>Leptosia</taxon>
    </lineage>
</organism>
<dbReference type="AlphaFoldDB" id="A0AAV1IUD9"/>
<evidence type="ECO:0000313" key="2">
    <source>
        <dbReference type="Proteomes" id="UP001497472"/>
    </source>
</evidence>
<evidence type="ECO:0000313" key="1">
    <source>
        <dbReference type="EMBL" id="CAK1539935.1"/>
    </source>
</evidence>
<gene>
    <name evidence="1" type="ORF">LNINA_LOCUS30</name>
</gene>
<accession>A0AAV1IUD9</accession>
<comment type="caution">
    <text evidence="1">The sequence shown here is derived from an EMBL/GenBank/DDBJ whole genome shotgun (WGS) entry which is preliminary data.</text>
</comment>
<dbReference type="Proteomes" id="UP001497472">
    <property type="component" value="Unassembled WGS sequence"/>
</dbReference>